<feature type="compositionally biased region" description="Polar residues" evidence="1">
    <location>
        <begin position="1"/>
        <end position="15"/>
    </location>
</feature>
<protein>
    <submittedName>
        <fullName evidence="2">Uncharacterized protein</fullName>
    </submittedName>
</protein>
<gene>
    <name evidence="2" type="ORF">SEMRO_493_G154110.1</name>
</gene>
<evidence type="ECO:0000313" key="3">
    <source>
        <dbReference type="Proteomes" id="UP001153069"/>
    </source>
</evidence>
<evidence type="ECO:0000256" key="1">
    <source>
        <dbReference type="SAM" id="MobiDB-lite"/>
    </source>
</evidence>
<proteinExistence type="predicted"/>
<dbReference type="Proteomes" id="UP001153069">
    <property type="component" value="Unassembled WGS sequence"/>
</dbReference>
<organism evidence="2 3">
    <name type="scientific">Seminavis robusta</name>
    <dbReference type="NCBI Taxonomy" id="568900"/>
    <lineage>
        <taxon>Eukaryota</taxon>
        <taxon>Sar</taxon>
        <taxon>Stramenopiles</taxon>
        <taxon>Ochrophyta</taxon>
        <taxon>Bacillariophyta</taxon>
        <taxon>Bacillariophyceae</taxon>
        <taxon>Bacillariophycidae</taxon>
        <taxon>Naviculales</taxon>
        <taxon>Naviculaceae</taxon>
        <taxon>Seminavis</taxon>
    </lineage>
</organism>
<name>A0A9N8HGN3_9STRA</name>
<feature type="region of interest" description="Disordered" evidence="1">
    <location>
        <begin position="1"/>
        <end position="54"/>
    </location>
</feature>
<accession>A0A9N8HGN3</accession>
<comment type="caution">
    <text evidence="2">The sequence shown here is derived from an EMBL/GenBank/DDBJ whole genome shotgun (WGS) entry which is preliminary data.</text>
</comment>
<dbReference type="AlphaFoldDB" id="A0A9N8HGN3"/>
<dbReference type="EMBL" id="CAICTM010000492">
    <property type="protein sequence ID" value="CAB9511615.1"/>
    <property type="molecule type" value="Genomic_DNA"/>
</dbReference>
<sequence length="320" mass="35790">MERTPATQAMSNSMEPPTKKVKKENVSSDAPSQESEKNNNMKPPQLDAATNDEDWQPSWLPEGCSIVRVPVLGGSDIKCSFAFPANLIYDNLASLLGLKVGNDDSDGGSTGGSFCRGCLDVDSNALVELQITSYMCEAYVAFRAQGFVERQFTDLWPFMLRLAVPDSVLQDFLLRAGKCYIANSTKYYIESLGGFDYDQQLDSVGFFKKWCRPRGVPRHAVLLPGTEVPPTGMYVLLHESPEDIEAMRKRVQKKVWEHSAVKEALAFGNPKTQRKLQRHLVSRMMEERLPFYNIPLLDVEPEEDAVVSNNTHQMDNAGDV</sequence>
<reference evidence="2" key="1">
    <citation type="submission" date="2020-06" db="EMBL/GenBank/DDBJ databases">
        <authorList>
            <consortium name="Plant Systems Biology data submission"/>
        </authorList>
    </citation>
    <scope>NUCLEOTIDE SEQUENCE</scope>
    <source>
        <strain evidence="2">D6</strain>
    </source>
</reference>
<keyword evidence="3" id="KW-1185">Reference proteome</keyword>
<evidence type="ECO:0000313" key="2">
    <source>
        <dbReference type="EMBL" id="CAB9511615.1"/>
    </source>
</evidence>